<dbReference type="STRING" id="292462.AWC05_05710"/>
<dbReference type="PANTHER" id="PTHR37042:SF4">
    <property type="entry name" value="OUTER MEMBRANE PROTEIN RV1973"/>
    <property type="match status" value="1"/>
</dbReference>
<reference evidence="4 5" key="1">
    <citation type="submission" date="2016-01" db="EMBL/GenBank/DDBJ databases">
        <title>The new phylogeny of the genus Mycobacterium.</title>
        <authorList>
            <person name="Tarcisio F."/>
            <person name="Conor M."/>
            <person name="Antonella G."/>
            <person name="Elisabetta G."/>
            <person name="Giulia F.S."/>
            <person name="Sara T."/>
            <person name="Anna F."/>
            <person name="Clotilde B."/>
            <person name="Roberto B."/>
            <person name="Veronica D.S."/>
            <person name="Fabio R."/>
            <person name="Monica P."/>
            <person name="Olivier J."/>
            <person name="Enrico T."/>
            <person name="Nicola S."/>
        </authorList>
    </citation>
    <scope>NUCLEOTIDE SEQUENCE [LARGE SCALE GENOMIC DNA]</scope>
    <source>
        <strain evidence="4 5">DSM 44852</strain>
    </source>
</reference>
<evidence type="ECO:0008006" key="6">
    <source>
        <dbReference type="Google" id="ProtNLM"/>
    </source>
</evidence>
<dbReference type="OrthoDB" id="3536396at2"/>
<sequence length="178" mass="18810">MPDAADEINGNTATRRFGGSWRRLLVYGALPTLTVALGLAAGWLKWQSGIADSSDVARAQSIQAATDSTIAMLSYKPDTVEKDLSAARDRLTGQFRDSYSALIHDVVVPGARQKAISAVATVPAAASVSVSQNHAVVLVFVDQTTTIGADPPTNTASSVKVTLDRVGDRWLISDFLPV</sequence>
<comment type="caution">
    <text evidence="4">The sequence shown here is derived from an EMBL/GenBank/DDBJ whole genome shotgun (WGS) entry which is preliminary data.</text>
</comment>
<organism evidence="4 5">
    <name type="scientific">Mycobacterium florentinum</name>
    <dbReference type="NCBI Taxonomy" id="292462"/>
    <lineage>
        <taxon>Bacteria</taxon>
        <taxon>Bacillati</taxon>
        <taxon>Actinomycetota</taxon>
        <taxon>Actinomycetes</taxon>
        <taxon>Mycobacteriales</taxon>
        <taxon>Mycobacteriaceae</taxon>
        <taxon>Mycobacterium</taxon>
        <taxon>Mycobacterium simiae complex</taxon>
    </lineage>
</organism>
<keyword evidence="3" id="KW-0812">Transmembrane</keyword>
<protein>
    <recommendedName>
        <fullName evidence="6">Twin-arginine translocation pathway signal</fullName>
    </recommendedName>
</protein>
<evidence type="ECO:0000256" key="1">
    <source>
        <dbReference type="ARBA" id="ARBA00004370"/>
    </source>
</evidence>
<feature type="transmembrane region" description="Helical" evidence="3">
    <location>
        <begin position="24"/>
        <end position="44"/>
    </location>
</feature>
<name>A0A1X1TTX7_MYCFL</name>
<dbReference type="EMBL" id="LQOV01000034">
    <property type="protein sequence ID" value="ORV48045.1"/>
    <property type="molecule type" value="Genomic_DNA"/>
</dbReference>
<dbReference type="GO" id="GO:0016020">
    <property type="term" value="C:membrane"/>
    <property type="evidence" value="ECO:0007669"/>
    <property type="project" value="UniProtKB-SubCell"/>
</dbReference>
<evidence type="ECO:0000256" key="2">
    <source>
        <dbReference type="ARBA" id="ARBA00023136"/>
    </source>
</evidence>
<keyword evidence="5" id="KW-1185">Reference proteome</keyword>
<dbReference type="Proteomes" id="UP000193010">
    <property type="component" value="Unassembled WGS sequence"/>
</dbReference>
<keyword evidence="3" id="KW-1133">Transmembrane helix</keyword>
<dbReference type="PANTHER" id="PTHR37042">
    <property type="entry name" value="OUTER MEMBRANE PROTEIN RV1973"/>
    <property type="match status" value="1"/>
</dbReference>
<accession>A0A1X1TTX7</accession>
<evidence type="ECO:0000256" key="3">
    <source>
        <dbReference type="SAM" id="Phobius"/>
    </source>
</evidence>
<dbReference type="RefSeq" id="WP_085226168.1">
    <property type="nucleotide sequence ID" value="NZ_AP022576.1"/>
</dbReference>
<evidence type="ECO:0000313" key="5">
    <source>
        <dbReference type="Proteomes" id="UP000193010"/>
    </source>
</evidence>
<comment type="subcellular location">
    <subcellularLocation>
        <location evidence="1">Membrane</location>
    </subcellularLocation>
</comment>
<evidence type="ECO:0000313" key="4">
    <source>
        <dbReference type="EMBL" id="ORV48045.1"/>
    </source>
</evidence>
<gene>
    <name evidence="4" type="ORF">AWC05_05710</name>
</gene>
<proteinExistence type="predicted"/>
<keyword evidence="2 3" id="KW-0472">Membrane</keyword>
<dbReference type="AlphaFoldDB" id="A0A1X1TTX7"/>